<feature type="transmembrane region" description="Helical" evidence="1">
    <location>
        <begin position="64"/>
        <end position="81"/>
    </location>
</feature>
<keyword evidence="1" id="KW-1133">Transmembrane helix</keyword>
<accession>A0ABP9L607</accession>
<dbReference type="EMBL" id="BAABKC010000086">
    <property type="protein sequence ID" value="GAA5069743.1"/>
    <property type="molecule type" value="Genomic_DNA"/>
</dbReference>
<dbReference type="Proteomes" id="UP001500124">
    <property type="component" value="Unassembled WGS sequence"/>
</dbReference>
<organism evidence="2 3">
    <name type="scientific">Streptomyces similanensis</name>
    <dbReference type="NCBI Taxonomy" id="1274988"/>
    <lineage>
        <taxon>Bacteria</taxon>
        <taxon>Bacillati</taxon>
        <taxon>Actinomycetota</taxon>
        <taxon>Actinomycetes</taxon>
        <taxon>Kitasatosporales</taxon>
        <taxon>Streptomycetaceae</taxon>
        <taxon>Streptomyces</taxon>
    </lineage>
</organism>
<dbReference type="RefSeq" id="WP_345670668.1">
    <property type="nucleotide sequence ID" value="NZ_BAABKC010000086.1"/>
</dbReference>
<gene>
    <name evidence="2" type="ORF">GCM10023336_54070</name>
</gene>
<reference evidence="3" key="1">
    <citation type="journal article" date="2019" name="Int. J. Syst. Evol. Microbiol.">
        <title>The Global Catalogue of Microorganisms (GCM) 10K type strain sequencing project: providing services to taxonomists for standard genome sequencing and annotation.</title>
        <authorList>
            <consortium name="The Broad Institute Genomics Platform"/>
            <consortium name="The Broad Institute Genome Sequencing Center for Infectious Disease"/>
            <person name="Wu L."/>
            <person name="Ma J."/>
        </authorList>
    </citation>
    <scope>NUCLEOTIDE SEQUENCE [LARGE SCALE GENOMIC DNA]</scope>
    <source>
        <strain evidence="3">JCM 18410</strain>
    </source>
</reference>
<keyword evidence="3" id="KW-1185">Reference proteome</keyword>
<feature type="transmembrane region" description="Helical" evidence="1">
    <location>
        <begin position="102"/>
        <end position="124"/>
    </location>
</feature>
<keyword evidence="1" id="KW-0472">Membrane</keyword>
<sequence length="129" mass="14398">MYLHSTTGDWTLIATGTTIVYLVAMRWCMPTPKAKRRMSFAPLAGCVFLVPTAAAKGYSVPFTLYLYSCVLLTIVIILAPVRKRVSADILEQEQNPWIKVQASSAVLWWIGLSFAGCTAAMLYFRPFIE</sequence>
<evidence type="ECO:0000256" key="1">
    <source>
        <dbReference type="SAM" id="Phobius"/>
    </source>
</evidence>
<protein>
    <submittedName>
        <fullName evidence="2">Membrane protein</fullName>
    </submittedName>
</protein>
<feature type="transmembrane region" description="Helical" evidence="1">
    <location>
        <begin position="12"/>
        <end position="28"/>
    </location>
</feature>
<evidence type="ECO:0000313" key="2">
    <source>
        <dbReference type="EMBL" id="GAA5069743.1"/>
    </source>
</evidence>
<feature type="transmembrane region" description="Helical" evidence="1">
    <location>
        <begin position="40"/>
        <end position="58"/>
    </location>
</feature>
<proteinExistence type="predicted"/>
<comment type="caution">
    <text evidence="2">The sequence shown here is derived from an EMBL/GenBank/DDBJ whole genome shotgun (WGS) entry which is preliminary data.</text>
</comment>
<evidence type="ECO:0000313" key="3">
    <source>
        <dbReference type="Proteomes" id="UP001500124"/>
    </source>
</evidence>
<name>A0ABP9L607_9ACTN</name>
<keyword evidence="1" id="KW-0812">Transmembrane</keyword>